<gene>
    <name evidence="3" type="ORF">H8R02_11675</name>
</gene>
<protein>
    <submittedName>
        <fullName evidence="3">Uncharacterized protein</fullName>
    </submittedName>
</protein>
<dbReference type="RefSeq" id="WP_187081564.1">
    <property type="nucleotide sequence ID" value="NZ_JACORU010000003.1"/>
</dbReference>
<keyword evidence="2" id="KW-0963">Cytoplasm</keyword>
<evidence type="ECO:0000313" key="4">
    <source>
        <dbReference type="Proteomes" id="UP000596827"/>
    </source>
</evidence>
<dbReference type="GO" id="GO:0005737">
    <property type="term" value="C:cytoplasm"/>
    <property type="evidence" value="ECO:0007669"/>
    <property type="project" value="UniProtKB-SubCell"/>
</dbReference>
<name>A0A923M830_9BURK</name>
<reference evidence="3" key="1">
    <citation type="submission" date="2020-08" db="EMBL/GenBank/DDBJ databases">
        <title>Ramlibacter sp. GTP1 16S ribosomal RNA gene genome sequencing and assembly.</title>
        <authorList>
            <person name="Kang M."/>
        </authorList>
    </citation>
    <scope>NUCLEOTIDE SEQUENCE</scope>
    <source>
        <strain evidence="3">GTP1</strain>
    </source>
</reference>
<evidence type="ECO:0000256" key="1">
    <source>
        <dbReference type="ARBA" id="ARBA00004496"/>
    </source>
</evidence>
<accession>A0A923M830</accession>
<dbReference type="InterPro" id="IPR044159">
    <property type="entry name" value="IQM"/>
</dbReference>
<evidence type="ECO:0000313" key="3">
    <source>
        <dbReference type="EMBL" id="MBC5765115.1"/>
    </source>
</evidence>
<dbReference type="EMBL" id="JACORU010000003">
    <property type="protein sequence ID" value="MBC5765115.1"/>
    <property type="molecule type" value="Genomic_DNA"/>
</dbReference>
<proteinExistence type="predicted"/>
<dbReference type="PANTHER" id="PTHR31250:SF27">
    <property type="entry name" value="IQ DOMAIN-CONTAINING PROTEIN IQM5"/>
    <property type="match status" value="1"/>
</dbReference>
<keyword evidence="4" id="KW-1185">Reference proteome</keyword>
<sequence length="377" mass="42320">MKIKTSFVIFKGKTGLDGDPEARGSKIQEIDQAFVTYEAQWNGASDAGKIQLTANLFVACKNWLKKKERKSLYKERFLQPTILNTNLHDRKKAILAVAEECLDALAVMDPQLWTRTEFDRHKVRSLEGGERLRHAKTLSPGYNLERDSWLKSGKTRAIAGSGLSSDVKELKKKNKTKLHDLDLKDYIKLDKLVNGGAVQYLKKAQRLDKMMVLNDDCLLCHATSPDVPASTTQKPFPARERMPNDWLGVSGFDREHWMYAMDSYGNLFISKGEVEDGFAFFNHSSFNSGREVTSAGMMTIIAGKLRWIENNSGHYKPTPDKVHQAIKLLALDGHDLSEALVGIGVYNNLGHLSGIECYEARSYLDLTHAGAKPFLVL</sequence>
<comment type="subcellular location">
    <subcellularLocation>
        <location evidence="1">Cytoplasm</location>
    </subcellularLocation>
</comment>
<comment type="caution">
    <text evidence="3">The sequence shown here is derived from an EMBL/GenBank/DDBJ whole genome shotgun (WGS) entry which is preliminary data.</text>
</comment>
<evidence type="ECO:0000256" key="2">
    <source>
        <dbReference type="ARBA" id="ARBA00022490"/>
    </source>
</evidence>
<dbReference type="AlphaFoldDB" id="A0A923M830"/>
<organism evidence="3 4">
    <name type="scientific">Ramlibacter albus</name>
    <dbReference type="NCBI Taxonomy" id="2079448"/>
    <lineage>
        <taxon>Bacteria</taxon>
        <taxon>Pseudomonadati</taxon>
        <taxon>Pseudomonadota</taxon>
        <taxon>Betaproteobacteria</taxon>
        <taxon>Burkholderiales</taxon>
        <taxon>Comamonadaceae</taxon>
        <taxon>Ramlibacter</taxon>
    </lineage>
</organism>
<dbReference type="PANTHER" id="PTHR31250">
    <property type="entry name" value="IQ DOMAIN-CONTAINING PROTEIN IQM3"/>
    <property type="match status" value="1"/>
</dbReference>
<dbReference type="Proteomes" id="UP000596827">
    <property type="component" value="Unassembled WGS sequence"/>
</dbReference>